<dbReference type="HAMAP" id="MF_00745">
    <property type="entry name" value="SprT_like"/>
    <property type="match status" value="1"/>
</dbReference>
<evidence type="ECO:0000259" key="5">
    <source>
        <dbReference type="SMART" id="SM00731"/>
    </source>
</evidence>
<dbReference type="InterPro" id="IPR006640">
    <property type="entry name" value="SprT-like_domain"/>
</dbReference>
<dbReference type="EMBL" id="JBIACJ010000022">
    <property type="protein sequence ID" value="MFE8698842.1"/>
    <property type="molecule type" value="Genomic_DNA"/>
</dbReference>
<feature type="active site" evidence="4">
    <location>
        <position position="68"/>
    </location>
</feature>
<reference evidence="6 7" key="1">
    <citation type="submission" date="2024-08" db="EMBL/GenBank/DDBJ databases">
        <title>Two novel Cytobacillus novel species.</title>
        <authorList>
            <person name="Liu G."/>
        </authorList>
    </citation>
    <scope>NUCLEOTIDE SEQUENCE [LARGE SCALE GENOMIC DNA]</scope>
    <source>
        <strain evidence="6 7">FJAT-53684</strain>
    </source>
</reference>
<keyword evidence="7" id="KW-1185">Reference proteome</keyword>
<evidence type="ECO:0000256" key="4">
    <source>
        <dbReference type="HAMAP-Rule" id="MF_00745"/>
    </source>
</evidence>
<comment type="similarity">
    <text evidence="4">Belongs to the SprT family.</text>
</comment>
<dbReference type="InterPro" id="IPR023524">
    <property type="entry name" value="Uncharacterised_SprT-like"/>
</dbReference>
<feature type="binding site" evidence="4">
    <location>
        <position position="71"/>
    </location>
    <ligand>
        <name>Zn(2+)</name>
        <dbReference type="ChEBI" id="CHEBI:29105"/>
    </ligand>
</feature>
<evidence type="ECO:0000256" key="3">
    <source>
        <dbReference type="ARBA" id="ARBA00022833"/>
    </source>
</evidence>
<evidence type="ECO:0000256" key="1">
    <source>
        <dbReference type="ARBA" id="ARBA00022490"/>
    </source>
</evidence>
<evidence type="ECO:0000256" key="2">
    <source>
        <dbReference type="ARBA" id="ARBA00022723"/>
    </source>
</evidence>
<name>A0ABW6K5I4_9BACI</name>
<keyword evidence="3 4" id="KW-0862">Zinc</keyword>
<feature type="domain" description="SprT-like" evidence="5">
    <location>
        <begin position="4"/>
        <end position="151"/>
    </location>
</feature>
<feature type="binding site" evidence="4">
    <location>
        <position position="67"/>
    </location>
    <ligand>
        <name>Zn(2+)</name>
        <dbReference type="ChEBI" id="CHEBI:29105"/>
    </ligand>
</feature>
<evidence type="ECO:0000313" key="7">
    <source>
        <dbReference type="Proteomes" id="UP001601058"/>
    </source>
</evidence>
<dbReference type="Proteomes" id="UP001601058">
    <property type="component" value="Unassembled WGS sequence"/>
</dbReference>
<dbReference type="Pfam" id="PF17283">
    <property type="entry name" value="Zn_ribbon_SprT"/>
    <property type="match status" value="1"/>
</dbReference>
<proteinExistence type="inferred from homology"/>
<comment type="subcellular location">
    <subcellularLocation>
        <location evidence="4">Cytoplasm</location>
    </subcellularLocation>
</comment>
<comment type="cofactor">
    <cofactor evidence="4">
        <name>Zn(2+)</name>
        <dbReference type="ChEBI" id="CHEBI:29105"/>
    </cofactor>
    <text evidence="4">Binds 1 zinc ion.</text>
</comment>
<organism evidence="6 7">
    <name type="scientific">Cytobacillus mangrovibacter</name>
    <dbReference type="NCBI Taxonomy" id="3299024"/>
    <lineage>
        <taxon>Bacteria</taxon>
        <taxon>Bacillati</taxon>
        <taxon>Bacillota</taxon>
        <taxon>Bacilli</taxon>
        <taxon>Bacillales</taxon>
        <taxon>Bacillaceae</taxon>
        <taxon>Cytobacillus</taxon>
    </lineage>
</organism>
<dbReference type="SMART" id="SM00731">
    <property type="entry name" value="SprT"/>
    <property type="match status" value="1"/>
</dbReference>
<accession>A0ABW6K5I4</accession>
<comment type="caution">
    <text evidence="6">The sequence shown here is derived from an EMBL/GenBank/DDBJ whole genome shotgun (WGS) entry which is preliminary data.</text>
</comment>
<gene>
    <name evidence="6" type="ORF">ACFYKT_21450</name>
</gene>
<keyword evidence="2 4" id="KW-0479">Metal-binding</keyword>
<dbReference type="NCBIfam" id="NF003339">
    <property type="entry name" value="PRK04351.1"/>
    <property type="match status" value="1"/>
</dbReference>
<dbReference type="InterPro" id="IPR035240">
    <property type="entry name" value="SprT_Zn_ribbon"/>
</dbReference>
<sequence>MDDMELQRLVEEISIESFGKPFQHKAYFNSRLKTTGGRYMLNTHHIEINRKYLEQLGLSELFGIIRHELCHYHLHIEGKGYKHRDQDFKLLMREVDAPRFCTPLPDHVKRKTSRKIIIYICKKCGQNYQRQRNINTQKYFCGKCGGKLAKLKEGIIK</sequence>
<dbReference type="Pfam" id="PF10263">
    <property type="entry name" value="SprT-like"/>
    <property type="match status" value="1"/>
</dbReference>
<evidence type="ECO:0000313" key="6">
    <source>
        <dbReference type="EMBL" id="MFE8698842.1"/>
    </source>
</evidence>
<dbReference type="RefSeq" id="WP_389223940.1">
    <property type="nucleotide sequence ID" value="NZ_JBIACJ010000022.1"/>
</dbReference>
<keyword evidence="1 4" id="KW-0963">Cytoplasm</keyword>
<protein>
    <recommendedName>
        <fullName evidence="4">Protein SprT-like</fullName>
    </recommendedName>
</protein>